<dbReference type="EMBL" id="DSEU01000030">
    <property type="protein sequence ID" value="HEM66778.1"/>
    <property type="molecule type" value="Genomic_DNA"/>
</dbReference>
<sequence length="363" mass="42132">MSYVTIVTGFNASDEKARLLLSTAWLFKVATHRLFNIVKQMPVLPASDIGWKSAFYKAVYDVIPNRRYSYGVITLVRSVYESCRQLGIDFRSVKLSDWLMFQQSEKEYPPRSITLKSPSEVEVTVFSYSKESKRVALRVSTSGVYRKLLDVILREKQLYMPRIYVKSWNVRDGKLFVRGELQIAIPVDFYYKHMPRASANNGKLYAGVDVNVDRVNLAIVDGDGRLRDVYTFWFEEASRKGCSRHRARSIIGMRVHEMLEYAYSHGVKVLLLENPEVLGKLKLLWVRSNDRRHENYNYRKAIFRSSVIEMIALKAPLYSIEAKYIDPKGTTNSREHDDVMRKYRLDRHTASAYLIALKGLKQP</sequence>
<dbReference type="AlphaFoldDB" id="A0A7J2U1T7"/>
<gene>
    <name evidence="1" type="ORF">ENO26_04315</name>
</gene>
<organism evidence="1">
    <name type="scientific">Ignisphaera aggregans</name>
    <dbReference type="NCBI Taxonomy" id="334771"/>
    <lineage>
        <taxon>Archaea</taxon>
        <taxon>Thermoproteota</taxon>
        <taxon>Thermoprotei</taxon>
        <taxon>Desulfurococcales</taxon>
        <taxon>Desulfurococcaceae</taxon>
        <taxon>Ignisphaera</taxon>
    </lineage>
</organism>
<name>A0A7J2U1T7_9CREN</name>
<reference evidence="1" key="1">
    <citation type="journal article" date="2020" name="mSystems">
        <title>Genome- and Community-Level Interaction Insights into Carbon Utilization and Element Cycling Functions of Hydrothermarchaeota in Hydrothermal Sediment.</title>
        <authorList>
            <person name="Zhou Z."/>
            <person name="Liu Y."/>
            <person name="Xu W."/>
            <person name="Pan J."/>
            <person name="Luo Z.H."/>
            <person name="Li M."/>
        </authorList>
    </citation>
    <scope>NUCLEOTIDE SEQUENCE [LARGE SCALE GENOMIC DNA]</scope>
    <source>
        <strain evidence="1">SpSt-125</strain>
    </source>
</reference>
<accession>A0A7J2U1T7</accession>
<protein>
    <submittedName>
        <fullName evidence="1">Uncharacterized protein</fullName>
    </submittedName>
</protein>
<evidence type="ECO:0000313" key="1">
    <source>
        <dbReference type="EMBL" id="HEM66778.1"/>
    </source>
</evidence>
<proteinExistence type="predicted"/>
<comment type="caution">
    <text evidence="1">The sequence shown here is derived from an EMBL/GenBank/DDBJ whole genome shotgun (WGS) entry which is preliminary data.</text>
</comment>